<evidence type="ECO:0000313" key="2">
    <source>
        <dbReference type="Proteomes" id="UP000615446"/>
    </source>
</evidence>
<proteinExistence type="predicted"/>
<dbReference type="GO" id="GO:0003676">
    <property type="term" value="F:nucleic acid binding"/>
    <property type="evidence" value="ECO:0007669"/>
    <property type="project" value="InterPro"/>
</dbReference>
<evidence type="ECO:0008006" key="3">
    <source>
        <dbReference type="Google" id="ProtNLM"/>
    </source>
</evidence>
<reference evidence="1" key="1">
    <citation type="submission" date="2019-10" db="EMBL/GenBank/DDBJ databases">
        <title>Conservation and host-specific expression of non-tandemly repeated heterogenous ribosome RNA gene in arbuscular mycorrhizal fungi.</title>
        <authorList>
            <person name="Maeda T."/>
            <person name="Kobayashi Y."/>
            <person name="Nakagawa T."/>
            <person name="Ezawa T."/>
            <person name="Yamaguchi K."/>
            <person name="Bino T."/>
            <person name="Nishimoto Y."/>
            <person name="Shigenobu S."/>
            <person name="Kawaguchi M."/>
        </authorList>
    </citation>
    <scope>NUCLEOTIDE SEQUENCE</scope>
    <source>
        <strain evidence="1">HR1</strain>
    </source>
</reference>
<name>A0A8H3LQF6_9GLOM</name>
<evidence type="ECO:0000313" key="1">
    <source>
        <dbReference type="EMBL" id="GES89489.1"/>
    </source>
</evidence>
<comment type="caution">
    <text evidence="1">The sequence shown here is derived from an EMBL/GenBank/DDBJ whole genome shotgun (WGS) entry which is preliminary data.</text>
</comment>
<gene>
    <name evidence="1" type="ORF">RCL2_001638700</name>
</gene>
<protein>
    <recommendedName>
        <fullName evidence="3">RNase H type-1 domain-containing protein</fullName>
    </recommendedName>
</protein>
<organism evidence="1 2">
    <name type="scientific">Rhizophagus clarus</name>
    <dbReference type="NCBI Taxonomy" id="94130"/>
    <lineage>
        <taxon>Eukaryota</taxon>
        <taxon>Fungi</taxon>
        <taxon>Fungi incertae sedis</taxon>
        <taxon>Mucoromycota</taxon>
        <taxon>Glomeromycotina</taxon>
        <taxon>Glomeromycetes</taxon>
        <taxon>Glomerales</taxon>
        <taxon>Glomeraceae</taxon>
        <taxon>Rhizophagus</taxon>
    </lineage>
</organism>
<accession>A0A8H3LQF6</accession>
<dbReference type="InterPro" id="IPR036397">
    <property type="entry name" value="RNaseH_sf"/>
</dbReference>
<dbReference type="Gene3D" id="3.30.420.10">
    <property type="entry name" value="Ribonuclease H-like superfamily/Ribonuclease H"/>
    <property type="match status" value="1"/>
</dbReference>
<dbReference type="Proteomes" id="UP000615446">
    <property type="component" value="Unassembled WGS sequence"/>
</dbReference>
<dbReference type="EMBL" id="BLAL01000187">
    <property type="protein sequence ID" value="GES89489.1"/>
    <property type="molecule type" value="Genomic_DNA"/>
</dbReference>
<dbReference type="AlphaFoldDB" id="A0A8H3LQF6"/>
<sequence>MPSGLHLISWTAYQTAYIAQLTDKRNRSLLHKWYLDIKANTTLPDSHDHLYDHYVCSPSTTFAIDLVPASKYTAVIPSCTFKISLLKSLILPTNLVSYYRRLNISPDFSSLSSTVDGDSIEPSPLCNCLPSPIVHDTRYLNSIATYTHGTIQNWPSSTRAEAAAIYAALRISPDDSTISIYTDS</sequence>